<feature type="coiled-coil region" evidence="1">
    <location>
        <begin position="674"/>
        <end position="715"/>
    </location>
</feature>
<keyword evidence="5" id="KW-1185">Reference proteome</keyword>
<dbReference type="PANTHER" id="PTHR41259">
    <property type="entry name" value="DOUBLE-STRAND BREAK REPAIR RAD50 ATPASE, PUTATIVE-RELATED"/>
    <property type="match status" value="1"/>
</dbReference>
<gene>
    <name evidence="4" type="ORF">BAU17_10305</name>
</gene>
<feature type="transmembrane region" description="Helical" evidence="2">
    <location>
        <begin position="443"/>
        <end position="461"/>
    </location>
</feature>
<feature type="domain" description="YhaN AAA" evidence="3">
    <location>
        <begin position="1"/>
        <end position="204"/>
    </location>
</feature>
<feature type="coiled-coil region" evidence="1">
    <location>
        <begin position="386"/>
        <end position="413"/>
    </location>
</feature>
<keyword evidence="2" id="KW-0472">Membrane</keyword>
<name>A0ABQ6Z0Z0_9ENTE</name>
<dbReference type="InterPro" id="IPR038734">
    <property type="entry name" value="YhaN_AAA"/>
</dbReference>
<keyword evidence="2" id="KW-0812">Transmembrane</keyword>
<keyword evidence="1" id="KW-0175">Coiled coil</keyword>
<accession>A0ABQ6Z0Z0</accession>
<proteinExistence type="predicted"/>
<dbReference type="SUPFAM" id="SSF52540">
    <property type="entry name" value="P-loop containing nucleoside triphosphate hydrolases"/>
    <property type="match status" value="2"/>
</dbReference>
<evidence type="ECO:0000256" key="1">
    <source>
        <dbReference type="SAM" id="Coils"/>
    </source>
</evidence>
<comment type="caution">
    <text evidence="4">The sequence shown here is derived from an EMBL/GenBank/DDBJ whole genome shotgun (WGS) entry which is preliminary data.</text>
</comment>
<feature type="coiled-coil region" evidence="1">
    <location>
        <begin position="269"/>
        <end position="335"/>
    </location>
</feature>
<evidence type="ECO:0000256" key="2">
    <source>
        <dbReference type="SAM" id="Phobius"/>
    </source>
</evidence>
<dbReference type="Gene3D" id="3.40.50.300">
    <property type="entry name" value="P-loop containing nucleotide triphosphate hydrolases"/>
    <property type="match status" value="2"/>
</dbReference>
<evidence type="ECO:0000259" key="3">
    <source>
        <dbReference type="Pfam" id="PF13514"/>
    </source>
</evidence>
<evidence type="ECO:0000313" key="5">
    <source>
        <dbReference type="Proteomes" id="UP000782705"/>
    </source>
</evidence>
<dbReference type="EMBL" id="MAEL01000031">
    <property type="protein sequence ID" value="KAF1304584.1"/>
    <property type="molecule type" value="Genomic_DNA"/>
</dbReference>
<sequence length="887" mass="104639">MRLLKAEITGFGHYRHQTFDFLPTNQLFFGKNEVGKSTLYQFIQAMLFGFPKKSTRKRDYTPQDGAAYGGKLWLMIEPYGEVQIERYRQVNRGKAKVVVGETEGDEALLTQLLAPLTQELFQDVFTFQQEQLSQTDRLQEKELHDALISLGITGSQQWMAKIQEYKKDNQKIYKRQGQRLTLNQRLKEWQQLKETIQQKELQETHVQQAYRQLTDYTQQQQNLNKQLQRVQDETQRLNQQKMNWSLYEEWAELRQLKESRFSTEQQQQLRVFYQEYQQLTDAIHKKEEELARLEQGQESDRYFFFLDQEGKIQELLRQEARVMRLVDEHQRLLQQEEMLSQDLFHLVEKWGWQQEVPPAELDEQILQLLDRLDALHEQSQQQSLRIQWLSEKNQAVEEEVNQLEKRHPELLKQSKSMTHWFLLLASGGLFMVLSFFLENPLKLFLLVLGSLLVVVGIGFVLKGQQGDAQVKPLWQEKLLQLDAYGAEIAQEEEQLVQLTRELEQLTAYLQPSFGTNDNYLTWRQTLQTYEAAIQQFHAQQAQLQTIKNQLNPLANDIQTMNQEFQVFNDWLPLENKELQVKFDLLNEFATKMQAIKMTRLQQPSTLLAQQLKKAKEERQALFTTYQELLQVFGLEHPTEIPLWMKQWEQHQKQIARKKELETLLQPIFPKEISWNELTQQLAQAQVEQERLQQQLTKLLEEKQRVQLQIEQLQVDGILDELYQEESRLLSEIHTLALSWSTNQVMIAALNDLATELSEQQLPQLLHQASYYFGLLTDGKYNHVQVVDGLLHVGSSQQLVDIYSLSTGTKDQLIMAVRFAYLSLQKETSPVIIDDGWLHYDSERKLQLAKLFAEFGKETQVICLSSDQEMVSYYQRLHQPIKEIKQRM</sequence>
<evidence type="ECO:0000313" key="4">
    <source>
        <dbReference type="EMBL" id="KAF1304584.1"/>
    </source>
</evidence>
<feature type="coiled-coil region" evidence="1">
    <location>
        <begin position="179"/>
        <end position="243"/>
    </location>
</feature>
<dbReference type="Pfam" id="PF13514">
    <property type="entry name" value="AAA_27"/>
    <property type="match status" value="1"/>
</dbReference>
<dbReference type="RefSeq" id="WP_161901613.1">
    <property type="nucleotide sequence ID" value="NZ_MAEL01000031.1"/>
</dbReference>
<organism evidence="4 5">
    <name type="scientific">Candidatus Enterococcus willemsii</name>
    <dbReference type="NCBI Taxonomy" id="1857215"/>
    <lineage>
        <taxon>Bacteria</taxon>
        <taxon>Bacillati</taxon>
        <taxon>Bacillota</taxon>
        <taxon>Bacilli</taxon>
        <taxon>Lactobacillales</taxon>
        <taxon>Enterococcaceae</taxon>
        <taxon>Enterococcus</taxon>
    </lineage>
</organism>
<reference evidence="4 5" key="1">
    <citation type="submission" date="2016-06" db="EMBL/GenBank/DDBJ databases">
        <title>Four novel species of enterococci isolated from chicken manure.</title>
        <authorList>
            <person name="Van Tyne D."/>
        </authorList>
    </citation>
    <scope>NUCLEOTIDE SEQUENCE [LARGE SCALE GENOMIC DNA]</scope>
    <source>
        <strain evidence="4 5">CU12B</strain>
    </source>
</reference>
<dbReference type="InterPro" id="IPR027417">
    <property type="entry name" value="P-loop_NTPase"/>
</dbReference>
<dbReference type="PANTHER" id="PTHR41259:SF1">
    <property type="entry name" value="DOUBLE-STRAND BREAK REPAIR RAD50 ATPASE, PUTATIVE-RELATED"/>
    <property type="match status" value="1"/>
</dbReference>
<feature type="coiled-coil region" evidence="1">
    <location>
        <begin position="481"/>
        <end position="549"/>
    </location>
</feature>
<keyword evidence="2" id="KW-1133">Transmembrane helix</keyword>
<feature type="transmembrane region" description="Helical" evidence="2">
    <location>
        <begin position="420"/>
        <end position="437"/>
    </location>
</feature>
<dbReference type="Proteomes" id="UP000782705">
    <property type="component" value="Unassembled WGS sequence"/>
</dbReference>
<protein>
    <recommendedName>
        <fullName evidence="3">YhaN AAA domain-containing protein</fullName>
    </recommendedName>
</protein>